<evidence type="ECO:0000256" key="9">
    <source>
        <dbReference type="SAM" id="Phobius"/>
    </source>
</evidence>
<evidence type="ECO:0000256" key="4">
    <source>
        <dbReference type="ARBA" id="ARBA00022989"/>
    </source>
</evidence>
<dbReference type="Pfam" id="PF05978">
    <property type="entry name" value="UNC-93"/>
    <property type="match status" value="1"/>
</dbReference>
<gene>
    <name evidence="10" type="ORF">g.35315</name>
</gene>
<keyword evidence="5 9" id="KW-0472">Membrane</keyword>
<sequence>MIFKDMDRKLLNIIFLGIYLMILFSAEFAVLNMQKTIISSIHDEKPDFKVEGYSVTGIAYTVFSITVWLAPSLISILGPQLPMVIATIGYICYLLAFSVEEAWAMYMAAVVVGISEALLWTSQGNYLVLNSEPSTLDRNIGIFWILFSSAELYGNLFIYFKMEGKKYIDGDTRKFVVYVMSAVAASSLFMFCLLGKPNNTSLNKETMKKEGPVQALKLTWSIFTTKNMMLLCITFAFIGVQQAFRCGIYSASVGFTLQFGDKAKQLVVLSGLFLGAGEFIGGLYQITLSGFTKKYKYGQSFVIGTGLVCQLISYFLIYLNLPDSSVFGNTMDKAIIQSSSNIAVTCSLMLGFADCCCHTQMYSIMAIMFPENSAQTCAIYKFTKGMFVAFTFYSSSHLGLHTQLAILVPLSLIGNITYNIVLRNVKNNLKKNDNSIEMRKNSVTTSEPCKELKEI</sequence>
<feature type="transmembrane region" description="Helical" evidence="9">
    <location>
        <begin position="266"/>
        <end position="288"/>
    </location>
</feature>
<evidence type="ECO:0000256" key="1">
    <source>
        <dbReference type="ARBA" id="ARBA00004141"/>
    </source>
</evidence>
<evidence type="ECO:0000256" key="2">
    <source>
        <dbReference type="ARBA" id="ARBA00009172"/>
    </source>
</evidence>
<feature type="transmembrane region" description="Helical" evidence="9">
    <location>
        <begin position="105"/>
        <end position="128"/>
    </location>
</feature>
<reference evidence="10" key="1">
    <citation type="submission" date="2015-12" db="EMBL/GenBank/DDBJ databases">
        <title>De novo transcriptome assembly of four potential Pierce s Disease insect vectors from Arizona vineyards.</title>
        <authorList>
            <person name="Tassone E.E."/>
        </authorList>
    </citation>
    <scope>NUCLEOTIDE SEQUENCE</scope>
</reference>
<comment type="subcellular location">
    <subcellularLocation>
        <location evidence="1">Membrane</location>
        <topology evidence="1">Multi-pass membrane protein</topology>
    </subcellularLocation>
</comment>
<feature type="transmembrane region" description="Helical" evidence="9">
    <location>
        <begin position="400"/>
        <end position="421"/>
    </location>
</feature>
<dbReference type="Gene3D" id="1.20.1250.20">
    <property type="entry name" value="MFS general substrate transporter like domains"/>
    <property type="match status" value="1"/>
</dbReference>
<feature type="transmembrane region" description="Helical" evidence="9">
    <location>
        <begin position="12"/>
        <end position="33"/>
    </location>
</feature>
<keyword evidence="6" id="KW-0325">Glycoprotein</keyword>
<dbReference type="InterPro" id="IPR051617">
    <property type="entry name" value="UNC-93-like_regulator"/>
</dbReference>
<organism evidence="10">
    <name type="scientific">Clastoptera arizonana</name>
    <name type="common">Arizona spittle bug</name>
    <dbReference type="NCBI Taxonomy" id="38151"/>
    <lineage>
        <taxon>Eukaryota</taxon>
        <taxon>Metazoa</taxon>
        <taxon>Ecdysozoa</taxon>
        <taxon>Arthropoda</taxon>
        <taxon>Hexapoda</taxon>
        <taxon>Insecta</taxon>
        <taxon>Pterygota</taxon>
        <taxon>Neoptera</taxon>
        <taxon>Paraneoptera</taxon>
        <taxon>Hemiptera</taxon>
        <taxon>Auchenorrhyncha</taxon>
        <taxon>Cercopoidea</taxon>
        <taxon>Clastopteridae</taxon>
        <taxon>Clastoptera</taxon>
    </lineage>
</organism>
<evidence type="ECO:0000256" key="6">
    <source>
        <dbReference type="ARBA" id="ARBA00023180"/>
    </source>
</evidence>
<feature type="transmembrane region" description="Helical" evidence="9">
    <location>
        <begin position="53"/>
        <end position="74"/>
    </location>
</feature>
<evidence type="ECO:0000256" key="5">
    <source>
        <dbReference type="ARBA" id="ARBA00023136"/>
    </source>
</evidence>
<dbReference type="GO" id="GO:0016020">
    <property type="term" value="C:membrane"/>
    <property type="evidence" value="ECO:0007669"/>
    <property type="project" value="UniProtKB-SubCell"/>
</dbReference>
<keyword evidence="4 9" id="KW-1133">Transmembrane helix</keyword>
<accession>A0A1B6CHF6</accession>
<dbReference type="EMBL" id="GEDC01024477">
    <property type="protein sequence ID" value="JAS12821.1"/>
    <property type="molecule type" value="Transcribed_RNA"/>
</dbReference>
<protein>
    <recommendedName>
        <fullName evidence="7">UNC93-like protein MFSD11</fullName>
    </recommendedName>
    <alternativeName>
        <fullName evidence="8">Major facilitator superfamily domain-containing protein 11</fullName>
    </alternativeName>
</protein>
<dbReference type="SUPFAM" id="SSF103473">
    <property type="entry name" value="MFS general substrate transporter"/>
    <property type="match status" value="1"/>
</dbReference>
<evidence type="ECO:0000256" key="8">
    <source>
        <dbReference type="ARBA" id="ARBA00041910"/>
    </source>
</evidence>
<dbReference type="PANTHER" id="PTHR23294">
    <property type="entry name" value="ET TRANSLATION PRODUCT-RELATED"/>
    <property type="match status" value="1"/>
</dbReference>
<feature type="transmembrane region" description="Helical" evidence="9">
    <location>
        <begin position="81"/>
        <end position="99"/>
    </location>
</feature>
<dbReference type="AlphaFoldDB" id="A0A1B6CHF6"/>
<name>A0A1B6CHF6_9HEMI</name>
<dbReference type="PANTHER" id="PTHR23294:SF0">
    <property type="entry name" value="UNC93-LIKE PROTEIN MFSD11"/>
    <property type="match status" value="1"/>
</dbReference>
<evidence type="ECO:0000313" key="10">
    <source>
        <dbReference type="EMBL" id="JAS12821.1"/>
    </source>
</evidence>
<feature type="transmembrane region" description="Helical" evidence="9">
    <location>
        <begin position="300"/>
        <end position="321"/>
    </location>
</feature>
<dbReference type="InterPro" id="IPR010291">
    <property type="entry name" value="Ion_channel_UNC-93"/>
</dbReference>
<feature type="transmembrane region" description="Helical" evidence="9">
    <location>
        <begin position="140"/>
        <end position="160"/>
    </location>
</feature>
<feature type="transmembrane region" description="Helical" evidence="9">
    <location>
        <begin position="175"/>
        <end position="194"/>
    </location>
</feature>
<feature type="transmembrane region" description="Helical" evidence="9">
    <location>
        <begin position="215"/>
        <end position="240"/>
    </location>
</feature>
<dbReference type="InterPro" id="IPR036259">
    <property type="entry name" value="MFS_trans_sf"/>
</dbReference>
<proteinExistence type="inferred from homology"/>
<comment type="similarity">
    <text evidence="2">Belongs to the unc-93 family.</text>
</comment>
<evidence type="ECO:0000256" key="3">
    <source>
        <dbReference type="ARBA" id="ARBA00022692"/>
    </source>
</evidence>
<keyword evidence="3 9" id="KW-0812">Transmembrane</keyword>
<evidence type="ECO:0000256" key="7">
    <source>
        <dbReference type="ARBA" id="ARBA00040302"/>
    </source>
</evidence>